<dbReference type="GO" id="GO:0004810">
    <property type="term" value="F:CCA tRNA nucleotidyltransferase activity"/>
    <property type="evidence" value="ECO:0007669"/>
    <property type="project" value="InterPro"/>
</dbReference>
<dbReference type="InterPro" id="IPR043519">
    <property type="entry name" value="NT_sf"/>
</dbReference>
<evidence type="ECO:0000256" key="12">
    <source>
        <dbReference type="RuleBase" id="RU003953"/>
    </source>
</evidence>
<keyword evidence="10" id="KW-0460">Magnesium</keyword>
<dbReference type="Proteomes" id="UP000502041">
    <property type="component" value="Chromosome"/>
</dbReference>
<dbReference type="EMBL" id="CP051461">
    <property type="protein sequence ID" value="QJC57679.1"/>
    <property type="molecule type" value="Genomic_DNA"/>
</dbReference>
<dbReference type="GO" id="GO:0005524">
    <property type="term" value="F:ATP binding"/>
    <property type="evidence" value="ECO:0007669"/>
    <property type="project" value="UniProtKB-KW"/>
</dbReference>
<dbReference type="GO" id="GO:0046872">
    <property type="term" value="F:metal ion binding"/>
    <property type="evidence" value="ECO:0007669"/>
    <property type="project" value="UniProtKB-KW"/>
</dbReference>
<dbReference type="InterPro" id="IPR032828">
    <property type="entry name" value="PolyA_RNA-bd"/>
</dbReference>
<dbReference type="Pfam" id="PF12627">
    <property type="entry name" value="PolyA_pol_RNAbd"/>
    <property type="match status" value="1"/>
</dbReference>
<comment type="cofactor">
    <cofactor evidence="1">
        <name>Mg(2+)</name>
        <dbReference type="ChEBI" id="CHEBI:18420"/>
    </cofactor>
</comment>
<evidence type="ECO:0000256" key="3">
    <source>
        <dbReference type="ARBA" id="ARBA00022679"/>
    </source>
</evidence>
<dbReference type="NCBIfam" id="NF008137">
    <property type="entry name" value="PRK10885.1"/>
    <property type="match status" value="1"/>
</dbReference>
<feature type="domain" description="HD" evidence="13">
    <location>
        <begin position="238"/>
        <end position="339"/>
    </location>
</feature>
<evidence type="ECO:0000256" key="2">
    <source>
        <dbReference type="ARBA" id="ARBA00022596"/>
    </source>
</evidence>
<keyword evidence="7" id="KW-0547">Nucleotide-binding</keyword>
<keyword evidence="3 12" id="KW-0808">Transferase</keyword>
<evidence type="ECO:0000256" key="9">
    <source>
        <dbReference type="ARBA" id="ARBA00022840"/>
    </source>
</evidence>
<sequence>MQTYLVGGAVRDALLGLPVVDRDWVVVGSTPEALGALGFVPVGKDFPVFLHPKTHEEYALARTERKTARGYKGFEVSSAPEVTLEQDLARRDLTINAIAAHTKVDSVSAALIPDLDALIDPYGGVRDIELKIFRHVTEAFREDPVRILRLARFAARFTDFTVAPDTLVLMRAMVDEGEIDALVAERVWQELARALMESQPSRMLQVLRDCGALARLMPEVNKLWDEPQRPDGQTEIDSGTHLMSVLDQAAKIKAPLSVRFACLVHDLGKGTTAAEELPFHIGDEERSARLSKILCERLRVPIDCRELAQVVAKEHNNIHSSATLNAAALVRLLERCDAFRKPQRFAEVLLACECAAHGTLALQNTAYPPREQLLLVLATAQSVATASIAEAAQAQGIDGKKIGELIYIARVDAVHSAMQK</sequence>
<dbReference type="KEGG" id="pvac:HC248_03009"/>
<evidence type="ECO:0000256" key="10">
    <source>
        <dbReference type="ARBA" id="ARBA00022842"/>
    </source>
</evidence>
<dbReference type="PANTHER" id="PTHR47545:SF1">
    <property type="entry name" value="MULTIFUNCTIONAL CCA PROTEIN"/>
    <property type="match status" value="1"/>
</dbReference>
<evidence type="ECO:0000256" key="7">
    <source>
        <dbReference type="ARBA" id="ARBA00022741"/>
    </source>
</evidence>
<dbReference type="InterPro" id="IPR002646">
    <property type="entry name" value="PolA_pol_head_dom"/>
</dbReference>
<gene>
    <name evidence="14" type="primary">cca</name>
    <name evidence="14" type="ORF">HC248_03009</name>
</gene>
<dbReference type="PROSITE" id="PS51831">
    <property type="entry name" value="HD"/>
    <property type="match status" value="1"/>
</dbReference>
<evidence type="ECO:0000256" key="8">
    <source>
        <dbReference type="ARBA" id="ARBA00022800"/>
    </source>
</evidence>
<comment type="similarity">
    <text evidence="12">Belongs to the tRNA nucleotidyltransferase/poly(A) polymerase family.</text>
</comment>
<dbReference type="GO" id="GO:0042245">
    <property type="term" value="P:RNA repair"/>
    <property type="evidence" value="ECO:0007669"/>
    <property type="project" value="UniProtKB-KW"/>
</dbReference>
<proteinExistence type="inferred from homology"/>
<organism evidence="14 15">
    <name type="scientific">Polaromonas vacuolata</name>
    <dbReference type="NCBI Taxonomy" id="37448"/>
    <lineage>
        <taxon>Bacteria</taxon>
        <taxon>Pseudomonadati</taxon>
        <taxon>Pseudomonadota</taxon>
        <taxon>Betaproteobacteria</taxon>
        <taxon>Burkholderiales</taxon>
        <taxon>Comamonadaceae</taxon>
        <taxon>Polaromonas</taxon>
    </lineage>
</organism>
<protein>
    <submittedName>
        <fullName evidence="14">Multifunctional CCA protein</fullName>
    </submittedName>
</protein>
<dbReference type="Gene3D" id="1.10.3090.10">
    <property type="entry name" value="cca-adding enzyme, domain 2"/>
    <property type="match status" value="1"/>
</dbReference>
<evidence type="ECO:0000256" key="6">
    <source>
        <dbReference type="ARBA" id="ARBA00022723"/>
    </source>
</evidence>
<keyword evidence="6" id="KW-0479">Metal-binding</keyword>
<evidence type="ECO:0000256" key="5">
    <source>
        <dbReference type="ARBA" id="ARBA00022695"/>
    </source>
</evidence>
<dbReference type="InterPro" id="IPR050124">
    <property type="entry name" value="tRNA_CCA-adding_enzyme"/>
</dbReference>
<evidence type="ECO:0000313" key="15">
    <source>
        <dbReference type="Proteomes" id="UP000502041"/>
    </source>
</evidence>
<accession>A0A6H2HCS1</accession>
<dbReference type="CDD" id="cd05398">
    <property type="entry name" value="NT_ClassII-CCAase"/>
    <property type="match status" value="1"/>
</dbReference>
<dbReference type="RefSeq" id="WP_168923161.1">
    <property type="nucleotide sequence ID" value="NZ_CP051461.1"/>
</dbReference>
<keyword evidence="9" id="KW-0067">ATP-binding</keyword>
<keyword evidence="2" id="KW-0533">Nickel</keyword>
<dbReference type="GO" id="GO:0001680">
    <property type="term" value="P:tRNA 3'-terminal CCA addition"/>
    <property type="evidence" value="ECO:0007669"/>
    <property type="project" value="InterPro"/>
</dbReference>
<keyword evidence="4" id="KW-0819">tRNA processing</keyword>
<dbReference type="InterPro" id="IPR006674">
    <property type="entry name" value="HD_domain"/>
</dbReference>
<dbReference type="SUPFAM" id="SSF81301">
    <property type="entry name" value="Nucleotidyltransferase"/>
    <property type="match status" value="1"/>
</dbReference>
<evidence type="ECO:0000259" key="13">
    <source>
        <dbReference type="PROSITE" id="PS51831"/>
    </source>
</evidence>
<keyword evidence="15" id="KW-1185">Reference proteome</keyword>
<keyword evidence="5" id="KW-0548">Nucleotidyltransferase</keyword>
<dbReference type="AlphaFoldDB" id="A0A6H2HCS1"/>
<dbReference type="InterPro" id="IPR012006">
    <property type="entry name" value="CCA_bact"/>
</dbReference>
<evidence type="ECO:0000256" key="11">
    <source>
        <dbReference type="ARBA" id="ARBA00022884"/>
    </source>
</evidence>
<evidence type="ECO:0000313" key="14">
    <source>
        <dbReference type="EMBL" id="QJC57679.1"/>
    </source>
</evidence>
<reference evidence="14 15" key="1">
    <citation type="submission" date="2020-04" db="EMBL/GenBank/DDBJ databases">
        <title>Complete genome of a Psychrophilic, Marine, Gas Vacuolate Bacterium Polaromonas vacuolata KCTC 22033T.</title>
        <authorList>
            <person name="Hwang K."/>
            <person name="Kim K.M."/>
        </authorList>
    </citation>
    <scope>NUCLEOTIDE SEQUENCE [LARGE SCALE GENOMIC DNA]</scope>
    <source>
        <strain evidence="14 15">KCTC 22033</strain>
    </source>
</reference>
<evidence type="ECO:0000256" key="4">
    <source>
        <dbReference type="ARBA" id="ARBA00022694"/>
    </source>
</evidence>
<name>A0A6H2HCS1_9BURK</name>
<dbReference type="Pfam" id="PF01966">
    <property type="entry name" value="HD"/>
    <property type="match status" value="1"/>
</dbReference>
<keyword evidence="11 12" id="KW-0694">RNA-binding</keyword>
<keyword evidence="8" id="KW-0692">RNA repair</keyword>
<dbReference type="SUPFAM" id="SSF81891">
    <property type="entry name" value="Poly A polymerase C-terminal region-like"/>
    <property type="match status" value="1"/>
</dbReference>
<dbReference type="PIRSF" id="PIRSF000813">
    <property type="entry name" value="CCA_bact"/>
    <property type="match status" value="1"/>
</dbReference>
<dbReference type="Pfam" id="PF01743">
    <property type="entry name" value="PolyA_pol"/>
    <property type="match status" value="1"/>
</dbReference>
<dbReference type="PANTHER" id="PTHR47545">
    <property type="entry name" value="MULTIFUNCTIONAL CCA PROTEIN"/>
    <property type="match status" value="1"/>
</dbReference>
<dbReference type="GO" id="GO:0003723">
    <property type="term" value="F:RNA binding"/>
    <property type="evidence" value="ECO:0007669"/>
    <property type="project" value="UniProtKB-KW"/>
</dbReference>
<dbReference type="Gene3D" id="3.30.460.10">
    <property type="entry name" value="Beta Polymerase, domain 2"/>
    <property type="match status" value="1"/>
</dbReference>
<evidence type="ECO:0000256" key="1">
    <source>
        <dbReference type="ARBA" id="ARBA00001946"/>
    </source>
</evidence>